<reference evidence="1 2" key="1">
    <citation type="submission" date="2017-12" db="EMBL/GenBank/DDBJ databases">
        <title>Chromulinavorax destructans is a abundant pathogen of dominant heterotrophic picoflagllates.</title>
        <authorList>
            <person name="Deeg C.M."/>
            <person name="Zimmer M."/>
            <person name="Suttle C.A."/>
        </authorList>
    </citation>
    <scope>NUCLEOTIDE SEQUENCE [LARGE SCALE GENOMIC DNA]</scope>
    <source>
        <strain evidence="1 2">SeV1</strain>
    </source>
</reference>
<proteinExistence type="predicted"/>
<dbReference type="Pfam" id="PF00805">
    <property type="entry name" value="Pentapeptide"/>
    <property type="match status" value="1"/>
</dbReference>
<dbReference type="Proteomes" id="UP000254834">
    <property type="component" value="Chromosome"/>
</dbReference>
<dbReference type="SUPFAM" id="SSF141571">
    <property type="entry name" value="Pentapeptide repeat-like"/>
    <property type="match status" value="1"/>
</dbReference>
<dbReference type="AlphaFoldDB" id="A0A345ZC56"/>
<dbReference type="OrthoDB" id="4332726at2"/>
<dbReference type="RefSeq" id="WP_115585888.1">
    <property type="nucleotide sequence ID" value="NZ_CP025544.1"/>
</dbReference>
<keyword evidence="2" id="KW-1185">Reference proteome</keyword>
<evidence type="ECO:0000313" key="2">
    <source>
        <dbReference type="Proteomes" id="UP000254834"/>
    </source>
</evidence>
<dbReference type="EMBL" id="CP025544">
    <property type="protein sequence ID" value="AXK60873.1"/>
    <property type="molecule type" value="Genomic_DNA"/>
</dbReference>
<gene>
    <name evidence="1" type="ORF">C0J27_03960</name>
</gene>
<sequence length="181" mass="19368">MNYIRKFIVCLIMIISVDRSYCYNAAKVRKLKAAAAAKNSNQVSKFPAADFRGMQLDENFDAHGFHMPGVLFLPCTPTDTNKDTPMVCVPGQASKLKGINLASANISNGSFDGADMEGADLTATNFNQGSAIGTNLKNAKVSGLQAQDTTFCNSIMPDGKKCDDKLKVWKGQGVTLACNCG</sequence>
<dbReference type="InterPro" id="IPR001646">
    <property type="entry name" value="5peptide_repeat"/>
</dbReference>
<dbReference type="KEGG" id="cdes:C0J27_03960"/>
<name>A0A345ZC56_9BACT</name>
<accession>A0A345ZC56</accession>
<organism evidence="1 2">
    <name type="scientific">Candidatus Chromulinivorax destructor</name>
    <dbReference type="NCBI Taxonomy" id="2066483"/>
    <lineage>
        <taxon>Bacteria</taxon>
        <taxon>Candidatus Babelota</taxon>
        <taxon>Candidatus Babeliae</taxon>
        <taxon>Candidatus Babeliales</taxon>
        <taxon>Candidatus Chromulinivoraceae</taxon>
        <taxon>Candidatus Chromulinivorax</taxon>
    </lineage>
</organism>
<protein>
    <recommendedName>
        <fullName evidence="3">Pentapeptide repeat-containing protein</fullName>
    </recommendedName>
</protein>
<dbReference type="Gene3D" id="2.160.20.80">
    <property type="entry name" value="E3 ubiquitin-protein ligase SopA"/>
    <property type="match status" value="1"/>
</dbReference>
<evidence type="ECO:0008006" key="3">
    <source>
        <dbReference type="Google" id="ProtNLM"/>
    </source>
</evidence>
<evidence type="ECO:0000313" key="1">
    <source>
        <dbReference type="EMBL" id="AXK60873.1"/>
    </source>
</evidence>